<protein>
    <submittedName>
        <fullName evidence="6">TolB-like protein</fullName>
    </submittedName>
</protein>
<dbReference type="InterPro" id="IPR011990">
    <property type="entry name" value="TPR-like_helical_dom_sf"/>
</dbReference>
<evidence type="ECO:0000313" key="6">
    <source>
        <dbReference type="EMBL" id="PTN09897.1"/>
    </source>
</evidence>
<gene>
    <name evidence="6" type="ORF">C8N47_103194</name>
</gene>
<dbReference type="SUPFAM" id="SSF81901">
    <property type="entry name" value="HCP-like"/>
    <property type="match status" value="1"/>
</dbReference>
<dbReference type="GO" id="GO:0043565">
    <property type="term" value="F:sequence-specific DNA binding"/>
    <property type="evidence" value="ECO:0007669"/>
    <property type="project" value="InterPro"/>
</dbReference>
<dbReference type="Pfam" id="PF12833">
    <property type="entry name" value="HTH_18"/>
    <property type="match status" value="1"/>
</dbReference>
<feature type="domain" description="HTH araC/xylS-type" evidence="5">
    <location>
        <begin position="13"/>
        <end position="112"/>
    </location>
</feature>
<name>A0A2T5C4X5_9BACT</name>
<keyword evidence="3" id="KW-0804">Transcription</keyword>
<comment type="caution">
    <text evidence="6">The sequence shown here is derived from an EMBL/GenBank/DDBJ whole genome shotgun (WGS) entry which is preliminary data.</text>
</comment>
<keyword evidence="4" id="KW-0472">Membrane</keyword>
<dbReference type="SMART" id="SM00342">
    <property type="entry name" value="HTH_ARAC"/>
    <property type="match status" value="1"/>
</dbReference>
<evidence type="ECO:0000259" key="5">
    <source>
        <dbReference type="PROSITE" id="PS01124"/>
    </source>
</evidence>
<dbReference type="PANTHER" id="PTHR43280">
    <property type="entry name" value="ARAC-FAMILY TRANSCRIPTIONAL REGULATOR"/>
    <property type="match status" value="1"/>
</dbReference>
<evidence type="ECO:0000256" key="1">
    <source>
        <dbReference type="ARBA" id="ARBA00023015"/>
    </source>
</evidence>
<dbReference type="SUPFAM" id="SSF48452">
    <property type="entry name" value="TPR-like"/>
    <property type="match status" value="1"/>
</dbReference>
<dbReference type="PANTHER" id="PTHR43280:SF2">
    <property type="entry name" value="HTH-TYPE TRANSCRIPTIONAL REGULATOR EXSA"/>
    <property type="match status" value="1"/>
</dbReference>
<keyword evidence="7" id="KW-1185">Reference proteome</keyword>
<dbReference type="Gene3D" id="1.10.10.60">
    <property type="entry name" value="Homeodomain-like"/>
    <property type="match status" value="1"/>
</dbReference>
<dbReference type="PROSITE" id="PS01124">
    <property type="entry name" value="HTH_ARAC_FAMILY_2"/>
    <property type="match status" value="1"/>
</dbReference>
<evidence type="ECO:0000256" key="3">
    <source>
        <dbReference type="ARBA" id="ARBA00023163"/>
    </source>
</evidence>
<dbReference type="RefSeq" id="WP_107821279.1">
    <property type="nucleotide sequence ID" value="NZ_OY782574.1"/>
</dbReference>
<keyword evidence="1" id="KW-0805">Transcription regulation</keyword>
<keyword evidence="2" id="KW-0238">DNA-binding</keyword>
<reference evidence="6 7" key="1">
    <citation type="submission" date="2018-04" db="EMBL/GenBank/DDBJ databases">
        <title>Genomic Encyclopedia of Archaeal and Bacterial Type Strains, Phase II (KMG-II): from individual species to whole genera.</title>
        <authorList>
            <person name="Goeker M."/>
        </authorList>
    </citation>
    <scope>NUCLEOTIDE SEQUENCE [LARGE SCALE GENOMIC DNA]</scope>
    <source>
        <strain evidence="6 7">DSM 28823</strain>
    </source>
</reference>
<accession>A0A2T5C4X5</accession>
<evidence type="ECO:0000256" key="4">
    <source>
        <dbReference type="SAM" id="Phobius"/>
    </source>
</evidence>
<dbReference type="InterPro" id="IPR018060">
    <property type="entry name" value="HTH_AraC"/>
</dbReference>
<dbReference type="InterPro" id="IPR009057">
    <property type="entry name" value="Homeodomain-like_sf"/>
</dbReference>
<evidence type="ECO:0000256" key="2">
    <source>
        <dbReference type="ARBA" id="ARBA00023125"/>
    </source>
</evidence>
<dbReference type="SUPFAM" id="SSF46689">
    <property type="entry name" value="Homeodomain-like"/>
    <property type="match status" value="1"/>
</dbReference>
<organism evidence="6 7">
    <name type="scientific">Mangrovibacterium marinum</name>
    <dbReference type="NCBI Taxonomy" id="1639118"/>
    <lineage>
        <taxon>Bacteria</taxon>
        <taxon>Pseudomonadati</taxon>
        <taxon>Bacteroidota</taxon>
        <taxon>Bacteroidia</taxon>
        <taxon>Marinilabiliales</taxon>
        <taxon>Prolixibacteraceae</taxon>
        <taxon>Mangrovibacterium</taxon>
    </lineage>
</organism>
<dbReference type="Gene3D" id="1.25.40.10">
    <property type="entry name" value="Tetratricopeptide repeat domain"/>
    <property type="match status" value="2"/>
</dbReference>
<dbReference type="EMBL" id="QAAD01000003">
    <property type="protein sequence ID" value="PTN09897.1"/>
    <property type="molecule type" value="Genomic_DNA"/>
</dbReference>
<dbReference type="Gene3D" id="3.40.50.10610">
    <property type="entry name" value="ABC-type transport auxiliary lipoprotein component"/>
    <property type="match status" value="1"/>
</dbReference>
<dbReference type="GO" id="GO:0003700">
    <property type="term" value="F:DNA-binding transcription factor activity"/>
    <property type="evidence" value="ECO:0007669"/>
    <property type="project" value="InterPro"/>
</dbReference>
<evidence type="ECO:0000313" key="7">
    <source>
        <dbReference type="Proteomes" id="UP000243525"/>
    </source>
</evidence>
<sequence length="705" mass="81504">MNNKHTSDLVFLQRLTETIEQNLKDEHFGVSKLAKQMGMSRSNLYLKINAITGKSVSCFIREVRLRKALQYLKEGELNVSETAYEVGFGSPTYFSKCFHDYFGFPPGEVGLQKEDQTAPPENTLGTGSCAAPVRRIRKRLFSGLGFILLVIAGIWILKPLLVQKQTIEKSIVVLPFIDDSPEAGHSYIVDGLMEEILNKLSLISDLRVVSRTSAEHYRNSTKSSREIGKEVKANYLLEGSAQTINNTIRIRLQLIETSTNKHLWSKPFEREVTMNNIFRLQSELALLIADELDAVITRDEKNRIRRIPTVNPTAYNLYLRGLDYKRLYELQPLRQSWQDRLKAKQLFQQAVQLDSTFADAWAQLGDFYIRNIAYWGNIYLKEQYLDSGLLMLNTALKYDRQNWKALALEGRYYLLKGMPERANALFQELPVNEKNLSEYYEFAFSHFLATGDNYNALKSFLAYNEVMHDKMAIHPGILVQVGWILTYEGYPEVAGNYAHQMLQLYNDSIKYFKAMNEIATMSGNFEAAMDYCQRIYEKDSTRTDNLYYMMINSVWLRDYPAAYKYLLKYGGKYINSESAMILPFVYEKNGLQKEAREGYQKALKICNDEIKLNNFFAQIYFSHAALACVYSALGDTEKSLEYLRQVRDHQKPCSRLFVVSMKHWPLLDNVRQQPEFDQILADMEASYKQEHQRAGSLLREKGIIQ</sequence>
<dbReference type="AlphaFoldDB" id="A0A2T5C4X5"/>
<feature type="transmembrane region" description="Helical" evidence="4">
    <location>
        <begin position="140"/>
        <end position="157"/>
    </location>
</feature>
<dbReference type="OrthoDB" id="358279at2"/>
<keyword evidence="4" id="KW-0812">Transmembrane</keyword>
<proteinExistence type="predicted"/>
<keyword evidence="4" id="KW-1133">Transmembrane helix</keyword>
<dbReference type="Proteomes" id="UP000243525">
    <property type="component" value="Unassembled WGS sequence"/>
</dbReference>